<gene>
    <name evidence="1" type="ORF">BpHYR1_041672</name>
</gene>
<evidence type="ECO:0000313" key="2">
    <source>
        <dbReference type="Proteomes" id="UP000276133"/>
    </source>
</evidence>
<dbReference type="AlphaFoldDB" id="A0A3M7ST50"/>
<accession>A0A3M7ST50</accession>
<name>A0A3M7ST50_BRAPC</name>
<dbReference type="OrthoDB" id="424543at2759"/>
<keyword evidence="2" id="KW-1185">Reference proteome</keyword>
<reference evidence="1 2" key="1">
    <citation type="journal article" date="2018" name="Sci. Rep.">
        <title>Genomic signatures of local adaptation to the degree of environmental predictability in rotifers.</title>
        <authorList>
            <person name="Franch-Gras L."/>
            <person name="Hahn C."/>
            <person name="Garcia-Roger E.M."/>
            <person name="Carmona M.J."/>
            <person name="Serra M."/>
            <person name="Gomez A."/>
        </authorList>
    </citation>
    <scope>NUCLEOTIDE SEQUENCE [LARGE SCALE GENOMIC DNA]</scope>
    <source>
        <strain evidence="1">HYR1</strain>
    </source>
</reference>
<sequence>MFVYLNQEEQPGLLVLDVKPNKGSIHEARKRAALGALPRLKNLEIFTENTCPFLKRHLYKTYILPVLMYGMETICLTKTNKKEVTRLENNLLKYVYYVPKRCRTTNLRLINNVKKTHIRLKQMHIEFFERLLENEFTKSIIKELLNVENDKDYVSNTLDLLNEIEYESSMDLIDKCKY</sequence>
<protein>
    <recommendedName>
        <fullName evidence="3">RNA-directed DNA polymerase from mobile element jockey-like</fullName>
    </recommendedName>
</protein>
<dbReference type="Proteomes" id="UP000276133">
    <property type="component" value="Unassembled WGS sequence"/>
</dbReference>
<evidence type="ECO:0008006" key="3">
    <source>
        <dbReference type="Google" id="ProtNLM"/>
    </source>
</evidence>
<proteinExistence type="predicted"/>
<evidence type="ECO:0000313" key="1">
    <source>
        <dbReference type="EMBL" id="RNA38994.1"/>
    </source>
</evidence>
<organism evidence="1 2">
    <name type="scientific">Brachionus plicatilis</name>
    <name type="common">Marine rotifer</name>
    <name type="synonym">Brachionus muelleri</name>
    <dbReference type="NCBI Taxonomy" id="10195"/>
    <lineage>
        <taxon>Eukaryota</taxon>
        <taxon>Metazoa</taxon>
        <taxon>Spiralia</taxon>
        <taxon>Gnathifera</taxon>
        <taxon>Rotifera</taxon>
        <taxon>Eurotatoria</taxon>
        <taxon>Monogononta</taxon>
        <taxon>Pseudotrocha</taxon>
        <taxon>Ploima</taxon>
        <taxon>Brachionidae</taxon>
        <taxon>Brachionus</taxon>
    </lineage>
</organism>
<comment type="caution">
    <text evidence="1">The sequence shown here is derived from an EMBL/GenBank/DDBJ whole genome shotgun (WGS) entry which is preliminary data.</text>
</comment>
<dbReference type="EMBL" id="REGN01000798">
    <property type="protein sequence ID" value="RNA38994.1"/>
    <property type="molecule type" value="Genomic_DNA"/>
</dbReference>